<feature type="region of interest" description="Disordered" evidence="1">
    <location>
        <begin position="65"/>
        <end position="95"/>
    </location>
</feature>
<evidence type="ECO:0000313" key="3">
    <source>
        <dbReference type="Proteomes" id="UP000001745"/>
    </source>
</evidence>
<dbReference type="GeneID" id="8100750"/>
<keyword evidence="3" id="KW-1185">Reference proteome</keyword>
<dbReference type="Gene3D" id="3.10.10.10">
    <property type="entry name" value="HIV Type 1 Reverse Transcriptase, subunit A, domain 1"/>
    <property type="match status" value="1"/>
</dbReference>
<dbReference type="VEuPathDB" id="FungiDB:TSTA_008900"/>
<evidence type="ECO:0000256" key="1">
    <source>
        <dbReference type="SAM" id="MobiDB-lite"/>
    </source>
</evidence>
<dbReference type="AlphaFoldDB" id="B8MEZ6"/>
<feature type="compositionally biased region" description="Basic and acidic residues" evidence="1">
    <location>
        <begin position="85"/>
        <end position="95"/>
    </location>
</feature>
<organism evidence="2 3">
    <name type="scientific">Talaromyces stipitatus (strain ATCC 10500 / CBS 375.48 / QM 6759 / NRRL 1006)</name>
    <name type="common">Penicillium stipitatum</name>
    <dbReference type="NCBI Taxonomy" id="441959"/>
    <lineage>
        <taxon>Eukaryota</taxon>
        <taxon>Fungi</taxon>
        <taxon>Dikarya</taxon>
        <taxon>Ascomycota</taxon>
        <taxon>Pezizomycotina</taxon>
        <taxon>Eurotiomycetes</taxon>
        <taxon>Eurotiomycetidae</taxon>
        <taxon>Eurotiales</taxon>
        <taxon>Trichocomaceae</taxon>
        <taxon>Talaromyces</taxon>
        <taxon>Talaromyces sect. Talaromyces</taxon>
    </lineage>
</organism>
<dbReference type="Proteomes" id="UP000001745">
    <property type="component" value="Unassembled WGS sequence"/>
</dbReference>
<dbReference type="RefSeq" id="XP_002482999.1">
    <property type="nucleotide sequence ID" value="XM_002482954.1"/>
</dbReference>
<reference evidence="3" key="1">
    <citation type="journal article" date="2015" name="Genome Announc.">
        <title>Genome sequence of the AIDS-associated pathogen Penicillium marneffei (ATCC18224) and its near taxonomic relative Talaromyces stipitatus (ATCC10500).</title>
        <authorList>
            <person name="Nierman W.C."/>
            <person name="Fedorova-Abrams N.D."/>
            <person name="Andrianopoulos A."/>
        </authorList>
    </citation>
    <scope>NUCLEOTIDE SEQUENCE [LARGE SCALE GENOMIC DNA]</scope>
    <source>
        <strain evidence="3">ATCC 10500 / CBS 375.48 / QM 6759 / NRRL 1006</strain>
    </source>
</reference>
<dbReference type="PhylomeDB" id="B8MEZ6"/>
<dbReference type="InterPro" id="IPR043502">
    <property type="entry name" value="DNA/RNA_pol_sf"/>
</dbReference>
<dbReference type="HOGENOM" id="CLU_2374218_0_0_1"/>
<gene>
    <name evidence="2" type="ORF">TSTA_008900</name>
</gene>
<evidence type="ECO:0000313" key="2">
    <source>
        <dbReference type="EMBL" id="EED15765.1"/>
    </source>
</evidence>
<accession>B8MEZ6</accession>
<dbReference type="EMBL" id="EQ962656">
    <property type="protein sequence ID" value="EED15765.1"/>
    <property type="molecule type" value="Genomic_DNA"/>
</dbReference>
<protein>
    <submittedName>
        <fullName evidence="2">Uncharacterized protein</fullName>
    </submittedName>
</protein>
<proteinExistence type="predicted"/>
<name>B8MEZ6_TALSN</name>
<dbReference type="InParanoid" id="B8MEZ6"/>
<sequence length="95" mass="10978">MKKEYRLPNHPKEYEVRIPLKPGFKVPSVKQHRKSRDELEMEDKFIEEFLATGYIREGRGSASARPLFVPKKDGTKALNNGTEDDANKAPHQEQK</sequence>
<dbReference type="SUPFAM" id="SSF56672">
    <property type="entry name" value="DNA/RNA polymerases"/>
    <property type="match status" value="1"/>
</dbReference>